<dbReference type="InterPro" id="IPR038919">
    <property type="entry name" value="STB2/STB2"/>
</dbReference>
<proteinExistence type="predicted"/>
<reference evidence="4 5" key="1">
    <citation type="submission" date="2024-01" db="EMBL/GenBank/DDBJ databases">
        <authorList>
            <person name="Allen C."/>
            <person name="Tagirdzhanova G."/>
        </authorList>
    </citation>
    <scope>NUCLEOTIDE SEQUENCE [LARGE SCALE GENOMIC DNA]</scope>
    <source>
        <strain evidence="4 5">CBS 573.63</strain>
    </source>
</reference>
<keyword evidence="1" id="KW-0175">Coiled coil</keyword>
<name>A0ABP0DZJ5_9PEZI</name>
<dbReference type="PANTHER" id="PTHR31011:SF2">
    <property type="entry name" value="PROTEIN STB2-RELATED"/>
    <property type="match status" value="1"/>
</dbReference>
<feature type="region of interest" description="Disordered" evidence="2">
    <location>
        <begin position="18"/>
        <end position="89"/>
    </location>
</feature>
<feature type="compositionally biased region" description="Basic and acidic residues" evidence="2">
    <location>
        <begin position="22"/>
        <end position="31"/>
    </location>
</feature>
<dbReference type="InterPro" id="IPR059025">
    <property type="entry name" value="STB6_N"/>
</dbReference>
<feature type="compositionally biased region" description="Polar residues" evidence="2">
    <location>
        <begin position="44"/>
        <end position="73"/>
    </location>
</feature>
<dbReference type="PANTHER" id="PTHR31011">
    <property type="entry name" value="PROTEIN STB2-RELATED"/>
    <property type="match status" value="1"/>
</dbReference>
<feature type="region of interest" description="Disordered" evidence="2">
    <location>
        <begin position="741"/>
        <end position="760"/>
    </location>
</feature>
<feature type="region of interest" description="Disordered" evidence="2">
    <location>
        <begin position="499"/>
        <end position="524"/>
    </location>
</feature>
<feature type="domain" description="STB6-like N-terminal" evidence="3">
    <location>
        <begin position="96"/>
        <end position="233"/>
    </location>
</feature>
<evidence type="ECO:0000313" key="4">
    <source>
        <dbReference type="EMBL" id="CAK7272387.1"/>
    </source>
</evidence>
<evidence type="ECO:0000256" key="2">
    <source>
        <dbReference type="SAM" id="MobiDB-lite"/>
    </source>
</evidence>
<comment type="caution">
    <text evidence="4">The sequence shown here is derived from an EMBL/GenBank/DDBJ whole genome shotgun (WGS) entry which is preliminary data.</text>
</comment>
<feature type="region of interest" description="Disordered" evidence="2">
    <location>
        <begin position="911"/>
        <end position="941"/>
    </location>
</feature>
<feature type="region of interest" description="Disordered" evidence="2">
    <location>
        <begin position="582"/>
        <end position="683"/>
    </location>
</feature>
<dbReference type="Pfam" id="PF25995">
    <property type="entry name" value="STB6_N"/>
    <property type="match status" value="1"/>
</dbReference>
<dbReference type="Proteomes" id="UP001642501">
    <property type="component" value="Unassembled WGS sequence"/>
</dbReference>
<gene>
    <name evidence="4" type="ORF">SEPCBS57363_005104</name>
</gene>
<feature type="compositionally biased region" description="Basic and acidic residues" evidence="2">
    <location>
        <begin position="503"/>
        <end position="515"/>
    </location>
</feature>
<accession>A0ABP0DZJ5</accession>
<evidence type="ECO:0000313" key="5">
    <source>
        <dbReference type="Proteomes" id="UP001642501"/>
    </source>
</evidence>
<feature type="compositionally biased region" description="Basic and acidic residues" evidence="2">
    <location>
        <begin position="600"/>
        <end position="619"/>
    </location>
</feature>
<feature type="coiled-coil region" evidence="1">
    <location>
        <begin position="1055"/>
        <end position="1082"/>
    </location>
</feature>
<feature type="compositionally biased region" description="Polar residues" evidence="2">
    <location>
        <begin position="662"/>
        <end position="683"/>
    </location>
</feature>
<dbReference type="EMBL" id="CAWUOM010000106">
    <property type="protein sequence ID" value="CAK7272387.1"/>
    <property type="molecule type" value="Genomic_DNA"/>
</dbReference>
<sequence length="1119" mass="123010">MNNEYSMAFRAAFPGTQLVLQNRDRKEESTSRQRQTRPGILDGSQPSSYQRHSYQGYQPNPTALPSIAPTSSAPWPRPETGTATNQLQPAANRRYVVTPDPVAFRYLEEEPCVSVVNRRATLEGYELYVVEQWVCSRQSPTIVIATYTGDSQQSVVVGVLAIPANESDWSARLRIYFKTMEKFHARPKESPLGEIMATNLSSFPSALTVIAVRDGDIRLHRLDFIVNEDLKRLGCSGRSGLTLSEPSRATQEKFQSLYKTSDHIPLTESVVELIKQCQTALFVFEMLDQQYIDGLLCDVTETAIGDWWTKVGAEYYNAEPTDGILGPTTVAALLGMLMGARNRLAWFGVSVSKDVFDIDSMKKAIGSFQKVVKLERTRRLDHHTLHRLHSVTTKAAAGDAGWGVQKAIKSTVEGFGGKRGELVYGMVGGKDRGNIGDIETLDIDKFVGLIYGERPKWLWAGKPMRTPASSASGVLPNIMGDHFQDRSIAAAVDMTNGLISGSTRKEKEAEKDKQKKQAATTNTMGATIQLDQGSNNQMEQDGAAQGNALAATRTTAGPMFASSGPLNTDSMDMALQKKDGKVPVYGVPPPGSATSINESPYDRDREKRQYRDSERDRKRTVFQSVAGRVNDARSGLGRIRDAVGGGLRGHTSRTSRDDTGPVPNTASTMSHPDHLSSAQSSTALSGTPMTAPYGIASLAQASISSPVMVGRAFTWKNKPEEYLNSLRRDRELGEDFVNKDRSAMANDPSGARHSNAADSDATATAAVDAELSHRLPGYSTQANGRASHLRKEMMTAMTIKPDSSVPASVADGSDLDRPVLEAEREYGPGIIGLLRRHSIARCEHLQEYQSHDLLSEGGTDADELLHKNRPCVQHRLPFEAVGLRRLSFSVAEEAILDWEDIVDIYDVELDTEGEEGEKGGDDEKDDDGNEKGNRDESDGNDTYDAVALLMASSKYVTALTLERGLYEDVMQLKDVVGPVIHDRVDALASLDAAYASQIEEVQDIFFQLSSAYERVQSNSQDLLGQERAQTTEAVREVEMLMAKVEYEIGSLASKVQDVEEGVRQFTRQVEYLEQRADELQSRLETESWLHWLVRSVTGIGTVPSLVEVSGGRSERQSLR</sequence>
<evidence type="ECO:0000259" key="3">
    <source>
        <dbReference type="Pfam" id="PF25995"/>
    </source>
</evidence>
<organism evidence="4 5">
    <name type="scientific">Sporothrix epigloea</name>
    <dbReference type="NCBI Taxonomy" id="1892477"/>
    <lineage>
        <taxon>Eukaryota</taxon>
        <taxon>Fungi</taxon>
        <taxon>Dikarya</taxon>
        <taxon>Ascomycota</taxon>
        <taxon>Pezizomycotina</taxon>
        <taxon>Sordariomycetes</taxon>
        <taxon>Sordariomycetidae</taxon>
        <taxon>Ophiostomatales</taxon>
        <taxon>Ophiostomataceae</taxon>
        <taxon>Sporothrix</taxon>
    </lineage>
</organism>
<protein>
    <recommendedName>
        <fullName evidence="3">STB6-like N-terminal domain-containing protein</fullName>
    </recommendedName>
</protein>
<keyword evidence="5" id="KW-1185">Reference proteome</keyword>
<evidence type="ECO:0000256" key="1">
    <source>
        <dbReference type="SAM" id="Coils"/>
    </source>
</evidence>